<evidence type="ECO:0000313" key="1">
    <source>
        <dbReference type="EMBL" id="AGN33801.1"/>
    </source>
</evidence>
<proteinExistence type="predicted"/>
<evidence type="ECO:0008006" key="3">
    <source>
        <dbReference type="Google" id="ProtNLM"/>
    </source>
</evidence>
<reference evidence="1 2" key="1">
    <citation type="submission" date="2010-09" db="EMBL/GenBank/DDBJ databases">
        <title>The Genome Sequence of Halorubrum phage CGphi46.</title>
        <authorList>
            <consortium name="The Broad Institute Genome Sequencing Platform"/>
            <person name="Henn M.R."/>
            <person name="Dillon J."/>
            <person name="Levin J."/>
            <person name="Malboeuf C."/>
            <person name="Casali M."/>
            <person name="Russ C."/>
            <person name="Lennon N."/>
            <person name="Chapman S.B."/>
            <person name="Erlich R."/>
            <person name="Young S.K."/>
            <person name="Yandava C."/>
            <person name="Zeng Q."/>
            <person name="Fitzgerald M.F."/>
            <person name="Alvarado L."/>
            <person name="Anderson S."/>
            <person name="Berlin A."/>
            <person name="Chen Z."/>
            <person name="Freedman E."/>
            <person name="Gellesch M."/>
            <person name="Goldberg J."/>
            <person name="Green L."/>
            <person name="Griggs A."/>
            <person name="Gujja S."/>
            <person name="Heilman E."/>
            <person name="Heiman D."/>
            <person name="Hollinger A."/>
            <person name="Howarth C."/>
            <person name="Larson L."/>
            <person name="Mehta T."/>
            <person name="Neiman D."/>
            <person name="Pearson M."/>
            <person name="Roberts A."/>
            <person name="Ryan E."/>
            <person name="Saif S."/>
            <person name="Shea T."/>
            <person name="Shenoy N."/>
            <person name="Sisk P."/>
            <person name="Stolte C."/>
            <person name="Sykes S."/>
            <person name="White J."/>
            <person name="Haas B."/>
            <person name="Nusbaum C."/>
            <person name="Birren B."/>
        </authorList>
    </citation>
    <scope>NUCLEOTIDE SEQUENCE [LARGE SCALE GENOMIC DNA]</scope>
    <source>
        <strain evidence="1 2">CGphi46</strain>
    </source>
</reference>
<dbReference type="GeneID" id="16045683"/>
<gene>
    <name evidence="1" type="ORF">HALG_00013</name>
</gene>
<name>R9TMJ9_9CAUD</name>
<protein>
    <recommendedName>
        <fullName evidence="3">CxxC motif protein</fullName>
    </recommendedName>
</protein>
<accession>R9TMJ9</accession>
<keyword evidence="2" id="KW-1185">Reference proteome</keyword>
<dbReference type="Proteomes" id="UP000202528">
    <property type="component" value="Segment"/>
</dbReference>
<sequence length="94" mass="10473">MPEHTDYAKIHEGCGGVVRWVEAVDVPGVGWQGECLHCGDTRLPLEAIMPIRGLDVDDALDAPRDALAELQWDDGDTWRHNQKRLGTEVERLVA</sequence>
<organism evidence="1 2">
    <name type="scientific">Halorubrum virus CGphi46</name>
    <dbReference type="NCBI Taxonomy" id="754066"/>
    <lineage>
        <taxon>Viruses</taxon>
        <taxon>Duplodnaviria</taxon>
        <taxon>Heunggongvirae</taxon>
        <taxon>Uroviricota</taxon>
        <taxon>Caudoviricetes</taxon>
        <taxon>Kirjokansivirales</taxon>
        <taxon>Graaviviridae</taxon>
        <taxon>Seejivirus</taxon>
        <taxon>Seejivirus salhabitans</taxon>
    </lineage>
</organism>
<dbReference type="OrthoDB" id="38755at10239"/>
<dbReference type="EMBL" id="HQ332141">
    <property type="protein sequence ID" value="AGN33801.1"/>
    <property type="molecule type" value="Genomic_DNA"/>
</dbReference>
<dbReference type="KEGG" id="vg:16045683"/>
<dbReference type="RefSeq" id="YP_008126548.1">
    <property type="nucleotide sequence ID" value="NC_021537.1"/>
</dbReference>
<evidence type="ECO:0000313" key="2">
    <source>
        <dbReference type="Proteomes" id="UP000202528"/>
    </source>
</evidence>